<dbReference type="Proteomes" id="UP000603453">
    <property type="component" value="Unassembled WGS sequence"/>
</dbReference>
<sequence>MTNSILSFLFSLIGFKPIEEEQAPKEEEEEACEYLASSTFVVEEQHFNEKTNIRNNDWLCNLSKMDLCKILSSTIADYPQVADGIYTRHYKKNKDDLEDLKSLRNQAKLVCHSLDNLRPSEQFGRASEISNALQLLLYAAIENHHSFVSLFGLIILAQESLNCPSEVRQHIFSDVKFGRAIILEISKVLKNFNLYNCGDFNYKWSLLSDNHDSWFDSLQHICTRLSRYDITWEYRKEYGEVILISQRYYKHQ</sequence>
<gene>
    <name evidence="2" type="ORF">INT47_013230</name>
</gene>
<dbReference type="EMBL" id="JAEPRD010000055">
    <property type="protein sequence ID" value="KAG2203014.1"/>
    <property type="molecule type" value="Genomic_DNA"/>
</dbReference>
<organism evidence="2 3">
    <name type="scientific">Mucor saturninus</name>
    <dbReference type="NCBI Taxonomy" id="64648"/>
    <lineage>
        <taxon>Eukaryota</taxon>
        <taxon>Fungi</taxon>
        <taxon>Fungi incertae sedis</taxon>
        <taxon>Mucoromycota</taxon>
        <taxon>Mucoromycotina</taxon>
        <taxon>Mucoromycetes</taxon>
        <taxon>Mucorales</taxon>
        <taxon>Mucorineae</taxon>
        <taxon>Mucoraceae</taxon>
        <taxon>Mucor</taxon>
    </lineage>
</organism>
<feature type="signal peptide" evidence="1">
    <location>
        <begin position="1"/>
        <end position="20"/>
    </location>
</feature>
<reference evidence="2" key="1">
    <citation type="submission" date="2020-12" db="EMBL/GenBank/DDBJ databases">
        <title>Metabolic potential, ecology and presence of endohyphal bacteria is reflected in genomic diversity of Mucoromycotina.</title>
        <authorList>
            <person name="Muszewska A."/>
            <person name="Okrasinska A."/>
            <person name="Steczkiewicz K."/>
            <person name="Drgas O."/>
            <person name="Orlowska M."/>
            <person name="Perlinska-Lenart U."/>
            <person name="Aleksandrzak-Piekarczyk T."/>
            <person name="Szatraj K."/>
            <person name="Zielenkiewicz U."/>
            <person name="Pilsyk S."/>
            <person name="Malc E."/>
            <person name="Mieczkowski P."/>
            <person name="Kruszewska J.S."/>
            <person name="Biernat P."/>
            <person name="Pawlowska J."/>
        </authorList>
    </citation>
    <scope>NUCLEOTIDE SEQUENCE</scope>
    <source>
        <strain evidence="2">WA0000017839</strain>
    </source>
</reference>
<dbReference type="AlphaFoldDB" id="A0A8H7R202"/>
<dbReference type="OrthoDB" id="2275837at2759"/>
<evidence type="ECO:0000256" key="1">
    <source>
        <dbReference type="SAM" id="SignalP"/>
    </source>
</evidence>
<accession>A0A8H7R202</accession>
<protein>
    <submittedName>
        <fullName evidence="2">Uncharacterized protein</fullName>
    </submittedName>
</protein>
<keyword evidence="3" id="KW-1185">Reference proteome</keyword>
<evidence type="ECO:0000313" key="3">
    <source>
        <dbReference type="Proteomes" id="UP000603453"/>
    </source>
</evidence>
<proteinExistence type="predicted"/>
<feature type="chain" id="PRO_5034117499" evidence="1">
    <location>
        <begin position="21"/>
        <end position="252"/>
    </location>
</feature>
<keyword evidence="1" id="KW-0732">Signal</keyword>
<evidence type="ECO:0000313" key="2">
    <source>
        <dbReference type="EMBL" id="KAG2203014.1"/>
    </source>
</evidence>
<name>A0A8H7R202_9FUNG</name>
<comment type="caution">
    <text evidence="2">The sequence shown here is derived from an EMBL/GenBank/DDBJ whole genome shotgun (WGS) entry which is preliminary data.</text>
</comment>